<dbReference type="InterPro" id="IPR046341">
    <property type="entry name" value="SET_dom_sf"/>
</dbReference>
<dbReference type="EMBL" id="CH991555">
    <property type="protein sequence ID" value="EDQ88299.1"/>
    <property type="molecule type" value="Genomic_DNA"/>
</dbReference>
<dbReference type="PROSITE" id="PS50280">
    <property type="entry name" value="SET"/>
    <property type="match status" value="1"/>
</dbReference>
<name>A9V2P9_MONBE</name>
<dbReference type="KEGG" id="mbr:MONBRDRAFT_9299"/>
<dbReference type="CDD" id="cd20071">
    <property type="entry name" value="SET_SMYD"/>
    <property type="match status" value="1"/>
</dbReference>
<accession>A9V2P9</accession>
<dbReference type="Proteomes" id="UP000001357">
    <property type="component" value="Unassembled WGS sequence"/>
</dbReference>
<evidence type="ECO:0000259" key="1">
    <source>
        <dbReference type="PROSITE" id="PS50280"/>
    </source>
</evidence>
<feature type="domain" description="SET" evidence="1">
    <location>
        <begin position="14"/>
        <end position="283"/>
    </location>
</feature>
<organism evidence="2 3">
    <name type="scientific">Monosiga brevicollis</name>
    <name type="common">Choanoflagellate</name>
    <dbReference type="NCBI Taxonomy" id="81824"/>
    <lineage>
        <taxon>Eukaryota</taxon>
        <taxon>Choanoflagellata</taxon>
        <taxon>Craspedida</taxon>
        <taxon>Salpingoecidae</taxon>
        <taxon>Monosiga</taxon>
    </lineage>
</organism>
<gene>
    <name evidence="2" type="ORF">MONBRDRAFT_9299</name>
</gene>
<dbReference type="SMART" id="SM00317">
    <property type="entry name" value="SET"/>
    <property type="match status" value="1"/>
</dbReference>
<dbReference type="GeneID" id="5892109"/>
<dbReference type="eggNOG" id="KOG2084">
    <property type="taxonomic scope" value="Eukaryota"/>
</dbReference>
<proteinExistence type="predicted"/>
<reference evidence="2 3" key="1">
    <citation type="journal article" date="2008" name="Nature">
        <title>The genome of the choanoflagellate Monosiga brevicollis and the origin of metazoans.</title>
        <authorList>
            <consortium name="JGI Sequencing"/>
            <person name="King N."/>
            <person name="Westbrook M.J."/>
            <person name="Young S.L."/>
            <person name="Kuo A."/>
            <person name="Abedin M."/>
            <person name="Chapman J."/>
            <person name="Fairclough S."/>
            <person name="Hellsten U."/>
            <person name="Isogai Y."/>
            <person name="Letunic I."/>
            <person name="Marr M."/>
            <person name="Pincus D."/>
            <person name="Putnam N."/>
            <person name="Rokas A."/>
            <person name="Wright K.J."/>
            <person name="Zuzow R."/>
            <person name="Dirks W."/>
            <person name="Good M."/>
            <person name="Goodstein D."/>
            <person name="Lemons D."/>
            <person name="Li W."/>
            <person name="Lyons J.B."/>
            <person name="Morris A."/>
            <person name="Nichols S."/>
            <person name="Richter D.J."/>
            <person name="Salamov A."/>
            <person name="Bork P."/>
            <person name="Lim W.A."/>
            <person name="Manning G."/>
            <person name="Miller W.T."/>
            <person name="McGinnis W."/>
            <person name="Shapiro H."/>
            <person name="Tjian R."/>
            <person name="Grigoriev I.V."/>
            <person name="Rokhsar D."/>
        </authorList>
    </citation>
    <scope>NUCLEOTIDE SEQUENCE [LARGE SCALE GENOMIC DNA]</scope>
    <source>
        <strain evidence="3">MX1 / ATCC 50154</strain>
    </source>
</reference>
<dbReference type="STRING" id="81824.A9V2P9"/>
<dbReference type="AlphaFoldDB" id="A9V2P9"/>
<dbReference type="InParanoid" id="A9V2P9"/>
<evidence type="ECO:0000313" key="2">
    <source>
        <dbReference type="EMBL" id="EDQ88299.1"/>
    </source>
</evidence>
<dbReference type="InterPro" id="IPR050869">
    <property type="entry name" value="H3K4_H4K5_MeTrfase"/>
</dbReference>
<dbReference type="RefSeq" id="XP_001746892.1">
    <property type="nucleotide sequence ID" value="XM_001746840.1"/>
</dbReference>
<keyword evidence="3" id="KW-1185">Reference proteome</keyword>
<protein>
    <recommendedName>
        <fullName evidence="1">SET domain-containing protein</fullName>
    </recommendedName>
</protein>
<sequence length="500" mass="53575">MAARTEVAGAAAYAAVGVAELLWDESRHPLGAGWRVVAKKELAPGTVVVREIGCAVAASESGAICPVCFDMHTSTQEESELAPCRALAAREQRILAPLMQAGLFDELQAYGVDRQLVLLWLRVINLAATTSDDLPAPAAARLQAWRDTLWGLAHQDVSAPSDTWLNGVTMAAVVLVQGLPPAVVAAATDLLLPLVQQSSHGESSGSLVEVLVLLAGMLNRNGYSVRAAREPNRETAWGHFPVIALVNHSCHPNCAVVSRPGGELEVRTLGTVRAGAELFVSYVDLTLPRAERQAHLLASKEFTCTCYRCQHPDAFPHEHEASMPSCPQCGLALRWTQTSASGKDDTETATCYSDAGGCGAVVTASAVQSRLTEAREALSQAGEPSAVADVVGSLLPEEHALVMQARLRLFARLNKDEAHREGAQEQLAKVAASLSRLVPTLWPELLEFEWLALRSAHALACEGDQSDASRLNSRLTALRSRAERIFGLGHPFVEQLQFST</sequence>
<dbReference type="Pfam" id="PF00856">
    <property type="entry name" value="SET"/>
    <property type="match status" value="1"/>
</dbReference>
<dbReference type="PANTHER" id="PTHR12197:SF282">
    <property type="entry name" value="SET DOMAIN-CONTAINING PROTEIN"/>
    <property type="match status" value="1"/>
</dbReference>
<evidence type="ECO:0000313" key="3">
    <source>
        <dbReference type="Proteomes" id="UP000001357"/>
    </source>
</evidence>
<dbReference type="PANTHER" id="PTHR12197">
    <property type="entry name" value="HISTONE-LYSINE N-METHYLTRANSFERASE SMYD"/>
    <property type="match status" value="1"/>
</dbReference>
<dbReference type="Gene3D" id="2.170.270.10">
    <property type="entry name" value="SET domain"/>
    <property type="match status" value="1"/>
</dbReference>
<dbReference type="InterPro" id="IPR001214">
    <property type="entry name" value="SET_dom"/>
</dbReference>
<dbReference type="SUPFAM" id="SSF82199">
    <property type="entry name" value="SET domain"/>
    <property type="match status" value="1"/>
</dbReference>